<dbReference type="Pfam" id="PF00501">
    <property type="entry name" value="AMP-binding"/>
    <property type="match status" value="1"/>
</dbReference>
<dbReference type="GO" id="GO:0016874">
    <property type="term" value="F:ligase activity"/>
    <property type="evidence" value="ECO:0007669"/>
    <property type="project" value="UniProtKB-KW"/>
</dbReference>
<feature type="region of interest" description="Disordered" evidence="3">
    <location>
        <begin position="637"/>
        <end position="659"/>
    </location>
</feature>
<dbReference type="PANTHER" id="PTHR22754">
    <property type="entry name" value="DISCO-INTERACTING PROTEIN 2 DIP2 -RELATED"/>
    <property type="match status" value="1"/>
</dbReference>
<dbReference type="Proteomes" id="UP001551482">
    <property type="component" value="Unassembled WGS sequence"/>
</dbReference>
<name>A0ABV3DPI7_9ACTN</name>
<dbReference type="PANTHER" id="PTHR22754:SF32">
    <property type="entry name" value="DISCO-INTERACTING PROTEIN 2"/>
    <property type="match status" value="1"/>
</dbReference>
<evidence type="ECO:0000313" key="6">
    <source>
        <dbReference type="Proteomes" id="UP001551482"/>
    </source>
</evidence>
<dbReference type="InterPro" id="IPR042099">
    <property type="entry name" value="ANL_N_sf"/>
</dbReference>
<dbReference type="CDD" id="cd05931">
    <property type="entry name" value="FAAL"/>
    <property type="match status" value="1"/>
</dbReference>
<evidence type="ECO:0000256" key="1">
    <source>
        <dbReference type="ARBA" id="ARBA00006432"/>
    </source>
</evidence>
<keyword evidence="2 5" id="KW-0436">Ligase</keyword>
<reference evidence="5 6" key="1">
    <citation type="submission" date="2024-06" db="EMBL/GenBank/DDBJ databases">
        <title>The Natural Products Discovery Center: Release of the First 8490 Sequenced Strains for Exploring Actinobacteria Biosynthetic Diversity.</title>
        <authorList>
            <person name="Kalkreuter E."/>
            <person name="Kautsar S.A."/>
            <person name="Yang D."/>
            <person name="Bader C.D."/>
            <person name="Teijaro C.N."/>
            <person name="Fluegel L."/>
            <person name="Davis C.M."/>
            <person name="Simpson J.R."/>
            <person name="Lauterbach L."/>
            <person name="Steele A.D."/>
            <person name="Gui C."/>
            <person name="Meng S."/>
            <person name="Li G."/>
            <person name="Viehrig K."/>
            <person name="Ye F."/>
            <person name="Su P."/>
            <person name="Kiefer A.F."/>
            <person name="Nichols A."/>
            <person name="Cepeda A.J."/>
            <person name="Yan W."/>
            <person name="Fan B."/>
            <person name="Jiang Y."/>
            <person name="Adhikari A."/>
            <person name="Zheng C.-J."/>
            <person name="Schuster L."/>
            <person name="Cowan T.M."/>
            <person name="Smanski M.J."/>
            <person name="Chevrette M.G."/>
            <person name="De Carvalho L.P.S."/>
            <person name="Shen B."/>
        </authorList>
    </citation>
    <scope>NUCLEOTIDE SEQUENCE [LARGE SCALE GENOMIC DNA]</scope>
    <source>
        <strain evidence="5 6">NPDC048946</strain>
    </source>
</reference>
<comment type="similarity">
    <text evidence="1">Belongs to the ATP-dependent AMP-binding enzyme family.</text>
</comment>
<evidence type="ECO:0000256" key="3">
    <source>
        <dbReference type="SAM" id="MobiDB-lite"/>
    </source>
</evidence>
<accession>A0ABV3DPI7</accession>
<evidence type="ECO:0000259" key="4">
    <source>
        <dbReference type="Pfam" id="PF00501"/>
    </source>
</evidence>
<dbReference type="InterPro" id="IPR045851">
    <property type="entry name" value="AMP-bd_C_sf"/>
</dbReference>
<feature type="compositionally biased region" description="Basic and acidic residues" evidence="3">
    <location>
        <begin position="637"/>
        <end position="649"/>
    </location>
</feature>
<keyword evidence="6" id="KW-1185">Reference proteome</keyword>
<dbReference type="EMBL" id="JBEZFP010000096">
    <property type="protein sequence ID" value="MEU8137670.1"/>
    <property type="molecule type" value="Genomic_DNA"/>
</dbReference>
<evidence type="ECO:0000256" key="2">
    <source>
        <dbReference type="ARBA" id="ARBA00022598"/>
    </source>
</evidence>
<gene>
    <name evidence="5" type="ORF">AB0C36_29675</name>
</gene>
<feature type="region of interest" description="Disordered" evidence="3">
    <location>
        <begin position="543"/>
        <end position="574"/>
    </location>
</feature>
<dbReference type="Gene3D" id="3.30.300.30">
    <property type="match status" value="1"/>
</dbReference>
<dbReference type="SUPFAM" id="SSF56801">
    <property type="entry name" value="Acetyl-CoA synthetase-like"/>
    <property type="match status" value="1"/>
</dbReference>
<dbReference type="InterPro" id="IPR000873">
    <property type="entry name" value="AMP-dep_synth/lig_dom"/>
</dbReference>
<evidence type="ECO:0000313" key="5">
    <source>
        <dbReference type="EMBL" id="MEU8137670.1"/>
    </source>
</evidence>
<organism evidence="5 6">
    <name type="scientific">Streptodolium elevatio</name>
    <dbReference type="NCBI Taxonomy" id="3157996"/>
    <lineage>
        <taxon>Bacteria</taxon>
        <taxon>Bacillati</taxon>
        <taxon>Actinomycetota</taxon>
        <taxon>Actinomycetes</taxon>
        <taxon>Kitasatosporales</taxon>
        <taxon>Streptomycetaceae</taxon>
        <taxon>Streptodolium</taxon>
    </lineage>
</organism>
<dbReference type="Gene3D" id="3.40.50.12780">
    <property type="entry name" value="N-terminal domain of ligase-like"/>
    <property type="match status" value="1"/>
</dbReference>
<proteinExistence type="inferred from homology"/>
<feature type="domain" description="AMP-dependent synthetase/ligase" evidence="4">
    <location>
        <begin position="53"/>
        <end position="451"/>
    </location>
</feature>
<dbReference type="RefSeq" id="WP_358359903.1">
    <property type="nucleotide sequence ID" value="NZ_JBEZFP010000096.1"/>
</dbReference>
<feature type="compositionally biased region" description="Basic and acidic residues" evidence="3">
    <location>
        <begin position="543"/>
        <end position="557"/>
    </location>
</feature>
<comment type="caution">
    <text evidence="5">The sequence shown here is derived from an EMBL/GenBank/DDBJ whole genome shotgun (WGS) entry which is preliminary data.</text>
</comment>
<dbReference type="InterPro" id="IPR040097">
    <property type="entry name" value="FAAL/FAAC"/>
</dbReference>
<protein>
    <submittedName>
        <fullName evidence="5">Fatty acyl-AMP ligase</fullName>
    </submittedName>
</protein>
<sequence>MREHHVVPVDVTDPGGAWDSGPHPGWPAHGPGADEFDTIVRDVRNLSAKVPSRHAVTCVPDDPAHPDATLTYSELDAGARRIAAWLADNCAPGDRAVLLYPTGTAFATAFFGCLYAGVVAVPAPLPLNSSGSQLRRLQRILDASGASVVLIDAEHLPLVADLAQGGKLRCVATDAAALGGAADWRPRPVRRRDLAMLQFTSGSTTEPKGVMLSHENLVFTIDLIERSFHLPPRMNTVSWLPLYHDMGLIGGLLSALRQGGQAVKMTPTAFLRDPSRWLELISRYHSGLSPAPNFAFDLCVRRVSPERAAGLDLRNWLVAANGAEPVHAGTIAAFRERFAPAGFRAETMCPCYGMAEVGLFITGSSPGQDPVVTDVHAEALEQGEFVPVATGKTGPDGGPLDESAYRALVSSGPDPFGYDARIVDPGTRRELPDGRVGEVWLRGPGVAMGYWGLDEETAAVFGGQTADGEGPFLCTGDLAVRSGGQLYITGRLKELIIVRGRNIYPQDLEARFGTLHPAFAAGNTVAFGVECADGEHVVMLHELGPRPERPAPAERPELTGSQGESGDDRGAAAPDLSPADLAGIAIADLSKYAGVAVANICFVEPGTIKHSTSGKKRRTYMRELFVTGALRPRHETLDGPVEARYRSDASRGPLTSADA</sequence>